<feature type="transmembrane region" description="Helical" evidence="1">
    <location>
        <begin position="197"/>
        <end position="215"/>
    </location>
</feature>
<evidence type="ECO:0000313" key="4">
    <source>
        <dbReference type="Proteomes" id="UP000283734"/>
    </source>
</evidence>
<reference evidence="3 4" key="1">
    <citation type="submission" date="2018-09" db="EMBL/GenBank/DDBJ databases">
        <title>Alcanivorax profundi sp. nov., isolated from 1000 m-depth seawater of the Mariana Trench.</title>
        <authorList>
            <person name="Liu J."/>
        </authorList>
    </citation>
    <scope>NUCLEOTIDE SEQUENCE [LARGE SCALE GENOMIC DNA]</scope>
    <source>
        <strain evidence="3 4">MTEO17</strain>
    </source>
</reference>
<dbReference type="Pfam" id="PF12158">
    <property type="entry name" value="DUF3592"/>
    <property type="match status" value="1"/>
</dbReference>
<dbReference type="Proteomes" id="UP000283734">
    <property type="component" value="Unassembled WGS sequence"/>
</dbReference>
<name>A0A418XW01_9GAMM</name>
<accession>A0A418XW01</accession>
<sequence length="581" mass="64792">MPDKKNNNDSDSSQTSQRGGIGGYLFGGIFLFAGLAVMVYVAVLPGVRYLQSGFWERVPATVLSSELLTSRSDGSTTYSVSGSYRYRYLGRTYTSTRISQYSGYDNFDDYWQTLSGQLNHARSRNRTVMAWVNPSDPAQAYLDRSFRWSSLLFGLTFGGVFALVGGGIIFLMRRGVKEKAQTQATGRYGSREKSGHWLMIGFGAIFILLPSPAYLQIWKEVSRGDYAIVLVLLFPMVGGGIALAGWKMRQNFRHFGPTPLVLDPEPGHAGGQVGGQVHLGRALPDQAALTIWLSCVRCYYSGSGKDRKTREDVLWQTRQRAWCRPAQHGTDIQFCFDVPADQPVTRDRERSVTGRQDWIRWRVAIEGDVEGRELKRSWEIPVAAGSSSSRYQLPEAHVDADERDRELQALQSANEQIRVEQTGQGLYLESRAWRHLPMKLGLLVFGGIFAGVGTGLLVAAASEGIMLYFMGGIFALIGYLIVFSTLFTLGRSLQVWVRGSEVKIVRRWLGLPLYRREGRLLRAEQISLHAGMSSTSEGRKTEYLSLQAQVDGKTLRLAEGIKGREVAEALREAVLRALRLV</sequence>
<feature type="transmembrane region" description="Helical" evidence="1">
    <location>
        <begin position="151"/>
        <end position="172"/>
    </location>
</feature>
<keyword evidence="1" id="KW-1133">Transmembrane helix</keyword>
<feature type="transmembrane region" description="Helical" evidence="1">
    <location>
        <begin position="227"/>
        <end position="246"/>
    </location>
</feature>
<feature type="domain" description="DUF3592" evidence="2">
    <location>
        <begin position="58"/>
        <end position="146"/>
    </location>
</feature>
<evidence type="ECO:0000313" key="3">
    <source>
        <dbReference type="EMBL" id="RJG16910.1"/>
    </source>
</evidence>
<gene>
    <name evidence="3" type="ORF">D4A39_13155</name>
</gene>
<dbReference type="InterPro" id="IPR021994">
    <property type="entry name" value="DUF3592"/>
</dbReference>
<keyword evidence="4" id="KW-1185">Reference proteome</keyword>
<protein>
    <submittedName>
        <fullName evidence="3">DUF3592 domain-containing protein</fullName>
    </submittedName>
</protein>
<feature type="transmembrane region" description="Helical" evidence="1">
    <location>
        <begin position="440"/>
        <end position="461"/>
    </location>
</feature>
<organism evidence="3 4">
    <name type="scientific">Alcanivorax profundi</name>
    <dbReference type="NCBI Taxonomy" id="2338368"/>
    <lineage>
        <taxon>Bacteria</taxon>
        <taxon>Pseudomonadati</taxon>
        <taxon>Pseudomonadota</taxon>
        <taxon>Gammaproteobacteria</taxon>
        <taxon>Oceanospirillales</taxon>
        <taxon>Alcanivoracaceae</taxon>
        <taxon>Alcanivorax</taxon>
    </lineage>
</organism>
<dbReference type="OrthoDB" id="6402665at2"/>
<feature type="transmembrane region" description="Helical" evidence="1">
    <location>
        <begin position="467"/>
        <end position="489"/>
    </location>
</feature>
<feature type="transmembrane region" description="Helical" evidence="1">
    <location>
        <begin position="21"/>
        <end position="43"/>
    </location>
</feature>
<keyword evidence="1" id="KW-0472">Membrane</keyword>
<evidence type="ECO:0000256" key="1">
    <source>
        <dbReference type="SAM" id="Phobius"/>
    </source>
</evidence>
<dbReference type="AlphaFoldDB" id="A0A418XW01"/>
<evidence type="ECO:0000259" key="2">
    <source>
        <dbReference type="Pfam" id="PF12158"/>
    </source>
</evidence>
<keyword evidence="1" id="KW-0812">Transmembrane</keyword>
<dbReference type="EMBL" id="QYYA01000004">
    <property type="protein sequence ID" value="RJG16910.1"/>
    <property type="molecule type" value="Genomic_DNA"/>
</dbReference>
<proteinExistence type="predicted"/>
<comment type="caution">
    <text evidence="3">The sequence shown here is derived from an EMBL/GenBank/DDBJ whole genome shotgun (WGS) entry which is preliminary data.</text>
</comment>